<evidence type="ECO:0000313" key="2">
    <source>
        <dbReference type="EMBL" id="MBW3366650.1"/>
    </source>
</evidence>
<keyword evidence="3" id="KW-1185">Reference proteome</keyword>
<feature type="domain" description="Glycosyltransferase 2-like" evidence="1">
    <location>
        <begin position="6"/>
        <end position="142"/>
    </location>
</feature>
<dbReference type="InterPro" id="IPR001173">
    <property type="entry name" value="Glyco_trans_2-like"/>
</dbReference>
<dbReference type="Gene3D" id="3.90.550.10">
    <property type="entry name" value="Spore Coat Polysaccharide Biosynthesis Protein SpsA, Chain A"/>
    <property type="match status" value="1"/>
</dbReference>
<reference evidence="2 3" key="1">
    <citation type="submission" date="2021-07" db="EMBL/GenBank/DDBJ databases">
        <authorList>
            <person name="Kim M.K."/>
        </authorList>
    </citation>
    <scope>NUCLEOTIDE SEQUENCE [LARGE SCALE GENOMIC DNA]</scope>
    <source>
        <strain evidence="2 3">HLY7-15</strain>
    </source>
</reference>
<evidence type="ECO:0000313" key="3">
    <source>
        <dbReference type="Proteomes" id="UP000774935"/>
    </source>
</evidence>
<proteinExistence type="predicted"/>
<dbReference type="Pfam" id="PF00535">
    <property type="entry name" value="Glycos_transf_2"/>
    <property type="match status" value="1"/>
</dbReference>
<accession>A0ABS6XHH3</accession>
<dbReference type="Proteomes" id="UP000774935">
    <property type="component" value="Unassembled WGS sequence"/>
</dbReference>
<dbReference type="SUPFAM" id="SSF53448">
    <property type="entry name" value="Nucleotide-diphospho-sugar transferases"/>
    <property type="match status" value="1"/>
</dbReference>
<dbReference type="PANTHER" id="PTHR43685">
    <property type="entry name" value="GLYCOSYLTRANSFERASE"/>
    <property type="match status" value="1"/>
</dbReference>
<protein>
    <submittedName>
        <fullName evidence="2">Glycosyltransferase</fullName>
    </submittedName>
</protein>
<dbReference type="EMBL" id="JAHWXQ010000005">
    <property type="protein sequence ID" value="MBW3366650.1"/>
    <property type="molecule type" value="Genomic_DNA"/>
</dbReference>
<dbReference type="InterPro" id="IPR050834">
    <property type="entry name" value="Glycosyltransf_2"/>
</dbReference>
<dbReference type="CDD" id="cd00761">
    <property type="entry name" value="Glyco_tranf_GTA_type"/>
    <property type="match status" value="1"/>
</dbReference>
<comment type="caution">
    <text evidence="2">The sequence shown here is derived from an EMBL/GenBank/DDBJ whole genome shotgun (WGS) entry which is preliminary data.</text>
</comment>
<dbReference type="RefSeq" id="WP_199111393.1">
    <property type="nucleotide sequence ID" value="NZ_JAHWXQ010000005.1"/>
</dbReference>
<sequence length="317" mass="37151">MLPIVSIVIPVYNQPDLLQRCLHSITQQTFRDFQIVIIDDNSTIDYSSVIATYSSFPIQYFRNSVNKGAMSNMKFLLETEWNTKYFILFHEDDMMHPQFLQNQIKLMENNSEIAFSGTFMEYFEEDVYNSHFSQKNYNTIEKKIFYIPSDFLASIFLKEEICFGSIIYRTSLLNNPTFDVARYGPICDRPFLLSIIKKCSYGCLIKAPLVYYRDHGPEDKRFSNLSRHQLVNFLRTYKDLLNDDLALHNKFLTYASNEALWFCKISDEISFLDTYKIFILCLSNSIVSLKHLEPKGLRSLGIYPLALLLKKIKDFTL</sequence>
<dbReference type="PANTHER" id="PTHR43685:SF11">
    <property type="entry name" value="GLYCOSYLTRANSFERASE TAGX-RELATED"/>
    <property type="match status" value="1"/>
</dbReference>
<name>A0ABS6XHH3_9BACT</name>
<organism evidence="2 3">
    <name type="scientific">Pontibacter populi</name>
    <dbReference type="NCBI Taxonomy" id="890055"/>
    <lineage>
        <taxon>Bacteria</taxon>
        <taxon>Pseudomonadati</taxon>
        <taxon>Bacteroidota</taxon>
        <taxon>Cytophagia</taxon>
        <taxon>Cytophagales</taxon>
        <taxon>Hymenobacteraceae</taxon>
        <taxon>Pontibacter</taxon>
    </lineage>
</organism>
<gene>
    <name evidence="2" type="ORF">KYK27_16435</name>
</gene>
<evidence type="ECO:0000259" key="1">
    <source>
        <dbReference type="Pfam" id="PF00535"/>
    </source>
</evidence>
<dbReference type="InterPro" id="IPR029044">
    <property type="entry name" value="Nucleotide-diphossugar_trans"/>
</dbReference>